<proteinExistence type="inferred from homology"/>
<dbReference type="Pfam" id="PF02699">
    <property type="entry name" value="YajC"/>
    <property type="match status" value="1"/>
</dbReference>
<evidence type="ECO:0000256" key="4">
    <source>
        <dbReference type="ARBA" id="ARBA00011718"/>
    </source>
</evidence>
<comment type="subcellular location">
    <subcellularLocation>
        <location evidence="2">Cell membrane</location>
        <topology evidence="2">Single-pass membrane protein</topology>
    </subcellularLocation>
</comment>
<evidence type="ECO:0000256" key="7">
    <source>
        <dbReference type="ARBA" id="ARBA00022475"/>
    </source>
</evidence>
<evidence type="ECO:0000256" key="12">
    <source>
        <dbReference type="ARBA" id="ARBA00023136"/>
    </source>
</evidence>
<evidence type="ECO:0000256" key="9">
    <source>
        <dbReference type="ARBA" id="ARBA00022927"/>
    </source>
</evidence>
<dbReference type="KEGG" id="acoa:RB602_10505"/>
<keyword evidence="8 13" id="KW-0812">Transmembrane</keyword>
<name>A0AA97HZ71_9SPHN</name>
<organism evidence="14 15">
    <name type="scientific">Alterisphingorhabdus coralli</name>
    <dbReference type="NCBI Taxonomy" id="3071408"/>
    <lineage>
        <taxon>Bacteria</taxon>
        <taxon>Pseudomonadati</taxon>
        <taxon>Pseudomonadota</taxon>
        <taxon>Alphaproteobacteria</taxon>
        <taxon>Sphingomonadales</taxon>
        <taxon>Sphingomonadaceae</taxon>
        <taxon>Alterisphingorhabdus (ex Yan et al. 2024)</taxon>
    </lineage>
</organism>
<evidence type="ECO:0000256" key="8">
    <source>
        <dbReference type="ARBA" id="ARBA00022692"/>
    </source>
</evidence>
<accession>A0AA97HZ71</accession>
<dbReference type="EMBL" id="CP136594">
    <property type="protein sequence ID" value="WOE74284.1"/>
    <property type="molecule type" value="Genomic_DNA"/>
</dbReference>
<evidence type="ECO:0000256" key="13">
    <source>
        <dbReference type="SAM" id="Phobius"/>
    </source>
</evidence>
<evidence type="ECO:0000256" key="11">
    <source>
        <dbReference type="ARBA" id="ARBA00023010"/>
    </source>
</evidence>
<evidence type="ECO:0000256" key="6">
    <source>
        <dbReference type="ARBA" id="ARBA00022448"/>
    </source>
</evidence>
<evidence type="ECO:0000256" key="3">
    <source>
        <dbReference type="ARBA" id="ARBA00006742"/>
    </source>
</evidence>
<evidence type="ECO:0000313" key="15">
    <source>
        <dbReference type="Proteomes" id="UP001302429"/>
    </source>
</evidence>
<dbReference type="GO" id="GO:0005886">
    <property type="term" value="C:plasma membrane"/>
    <property type="evidence" value="ECO:0007669"/>
    <property type="project" value="UniProtKB-SubCell"/>
</dbReference>
<evidence type="ECO:0000256" key="5">
    <source>
        <dbReference type="ARBA" id="ARBA00014962"/>
    </source>
</evidence>
<dbReference type="PANTHER" id="PTHR33909">
    <property type="entry name" value="SEC TRANSLOCON ACCESSORY COMPLEX SUBUNIT YAJC"/>
    <property type="match status" value="1"/>
</dbReference>
<keyword evidence="9" id="KW-0653">Protein transport</keyword>
<keyword evidence="15" id="KW-1185">Reference proteome</keyword>
<evidence type="ECO:0000256" key="1">
    <source>
        <dbReference type="ARBA" id="ARBA00002061"/>
    </source>
</evidence>
<gene>
    <name evidence="14" type="primary">yajC</name>
    <name evidence="14" type="ORF">RB602_10505</name>
</gene>
<keyword evidence="12 13" id="KW-0472">Membrane</keyword>
<keyword evidence="6" id="KW-0813">Transport</keyword>
<dbReference type="RefSeq" id="WP_317080521.1">
    <property type="nucleotide sequence ID" value="NZ_CP136594.1"/>
</dbReference>
<sequence length="109" mass="11465">MDSIIFTTLAAAPGAGAPAWISVLPLVAIFIIFYFLLIRPQQKRMKDHQDKIAGVKRGDQVVTGGGLMGKVTKVDDDYVELDLGGGTKVKAVKSTLGDIVPPGGKAAND</sequence>
<evidence type="ECO:0000256" key="2">
    <source>
        <dbReference type="ARBA" id="ARBA00004162"/>
    </source>
</evidence>
<keyword evidence="7" id="KW-1003">Cell membrane</keyword>
<dbReference type="Proteomes" id="UP001302429">
    <property type="component" value="Chromosome"/>
</dbReference>
<keyword evidence="10 13" id="KW-1133">Transmembrane helix</keyword>
<dbReference type="PRINTS" id="PR01853">
    <property type="entry name" value="YAJCTRNLCASE"/>
</dbReference>
<feature type="transmembrane region" description="Helical" evidence="13">
    <location>
        <begin position="20"/>
        <end position="38"/>
    </location>
</feature>
<dbReference type="SMART" id="SM01323">
    <property type="entry name" value="YajC"/>
    <property type="match status" value="1"/>
</dbReference>
<comment type="similarity">
    <text evidence="3">Belongs to the YajC family.</text>
</comment>
<comment type="function">
    <text evidence="1">The SecYEG-SecDF-YajC-YidC holo-translocon (HTL) protein secretase/insertase is a supercomplex required for protein secretion, insertion of proteins into membranes, and assembly of membrane protein complexes. While the SecYEG complex is essential for assembly of a number of proteins and complexes, the SecDF-YajC-YidC subcomplex facilitates these functions.</text>
</comment>
<dbReference type="NCBIfam" id="TIGR00739">
    <property type="entry name" value="yajC"/>
    <property type="match status" value="1"/>
</dbReference>
<dbReference type="GO" id="GO:0015031">
    <property type="term" value="P:protein transport"/>
    <property type="evidence" value="ECO:0007669"/>
    <property type="project" value="UniProtKB-KW"/>
</dbReference>
<dbReference type="InterPro" id="IPR003849">
    <property type="entry name" value="Preprotein_translocase_YajC"/>
</dbReference>
<keyword evidence="11" id="KW-0811">Translocation</keyword>
<evidence type="ECO:0000313" key="14">
    <source>
        <dbReference type="EMBL" id="WOE74284.1"/>
    </source>
</evidence>
<evidence type="ECO:0000256" key="10">
    <source>
        <dbReference type="ARBA" id="ARBA00022989"/>
    </source>
</evidence>
<dbReference type="AlphaFoldDB" id="A0AA97HZ71"/>
<dbReference type="PANTHER" id="PTHR33909:SF1">
    <property type="entry name" value="SEC TRANSLOCON ACCESSORY COMPLEX SUBUNIT YAJC"/>
    <property type="match status" value="1"/>
</dbReference>
<reference evidence="14 15" key="1">
    <citation type="submission" date="2023-10" db="EMBL/GenBank/DDBJ databases">
        <title>Complete genome sequence of a Sphingomonadaceae bacterium.</title>
        <authorList>
            <person name="Yan C."/>
        </authorList>
    </citation>
    <scope>NUCLEOTIDE SEQUENCE [LARGE SCALE GENOMIC DNA]</scope>
    <source>
        <strain evidence="14 15">SCSIO 66989</strain>
    </source>
</reference>
<comment type="subunit">
    <text evidence="4">Part of the SecDF-YidC-YajC translocase complex. The SecDF-YidC-YajC translocase forms a supercomplex with SecYEG, called the holo-translocon (HTL).</text>
</comment>
<protein>
    <recommendedName>
        <fullName evidence="5">Sec translocon accessory complex subunit YajC</fullName>
    </recommendedName>
</protein>